<dbReference type="GO" id="GO:0008643">
    <property type="term" value="P:carbohydrate transport"/>
    <property type="evidence" value="ECO:0007669"/>
    <property type="project" value="InterPro"/>
</dbReference>
<organism evidence="3 4">
    <name type="scientific">Xanthomonas campestris pv. translucens</name>
    <dbReference type="NCBI Taxonomy" id="343"/>
    <lineage>
        <taxon>Bacteria</taxon>
        <taxon>Pseudomonadati</taxon>
        <taxon>Pseudomonadota</taxon>
        <taxon>Gammaproteobacteria</taxon>
        <taxon>Lysobacterales</taxon>
        <taxon>Lysobacteraceae</taxon>
        <taxon>Xanthomonas</taxon>
        <taxon>Xanthomonas translucens group</taxon>
    </lineage>
</organism>
<accession>A0A109HIC5</accession>
<dbReference type="Proteomes" id="UP000055854">
    <property type="component" value="Unassembled WGS sequence"/>
</dbReference>
<dbReference type="OrthoDB" id="177316at2"/>
<sequence>MSLTLPLTRRLSLTALALALAAPLAHAQDASDAFKLKLAYTGEAAVSLDGGKEQGSAYAGQLMLGTDVDLQRLMGWNGATLKVYAINRHGTNLANSDIGNSTSVQEIYGGQGTRLTTFTLQQKLFDDRLELEAGRSEANVDFLGSALCGYFQGNSSCGNPTFVFRTSNFTYWPVSSWAAHAKAWLTPTVYVHVGAYEVNPTQAEDGQHGLNWSTRDSTGVIVPYAVGYKTDAASVRFPAMYELGGWQDNSDYKDPLTDRNGTPARLSGLDYAPRNGRSGAFIRFEQQVTRPDADSARGLVLFGSVLKGTSGQLIEDHFLELGLVQRGTFASREQDNIAFVVTQQRYSDKALEDLRLARAAAGGSGTPHSSQYMMELSYGIQVTPQLRIAPNLHYIVHPDQFNEPSRTRDLPNALVAGMRVDWAL</sequence>
<proteinExistence type="inferred from homology"/>
<dbReference type="GO" id="GO:0015288">
    <property type="term" value="F:porin activity"/>
    <property type="evidence" value="ECO:0007669"/>
    <property type="project" value="InterPro"/>
</dbReference>
<evidence type="ECO:0000256" key="2">
    <source>
        <dbReference type="RuleBase" id="RU363072"/>
    </source>
</evidence>
<dbReference type="PANTHER" id="PTHR37944">
    <property type="entry name" value="PORIN B"/>
    <property type="match status" value="1"/>
</dbReference>
<dbReference type="AlphaFoldDB" id="A0A109HIC5"/>
<dbReference type="EMBL" id="LNTA01000189">
    <property type="protein sequence ID" value="KWV12717.1"/>
    <property type="molecule type" value="Genomic_DNA"/>
</dbReference>
<keyword evidence="2" id="KW-0732">Signal</keyword>
<gene>
    <name evidence="3" type="ORF">ATB53_17200</name>
</gene>
<name>A0A109HIC5_XANCT</name>
<dbReference type="Pfam" id="PF04966">
    <property type="entry name" value="OprB"/>
    <property type="match status" value="1"/>
</dbReference>
<dbReference type="PANTHER" id="PTHR37944:SF1">
    <property type="entry name" value="PORIN B"/>
    <property type="match status" value="1"/>
</dbReference>
<dbReference type="InterPro" id="IPR038673">
    <property type="entry name" value="OprB_sf"/>
</dbReference>
<comment type="caution">
    <text evidence="3">The sequence shown here is derived from an EMBL/GenBank/DDBJ whole genome shotgun (WGS) entry which is preliminary data.</text>
</comment>
<dbReference type="Gene3D" id="2.40.160.180">
    <property type="entry name" value="Carbohydrate-selective porin OprB"/>
    <property type="match status" value="1"/>
</dbReference>
<dbReference type="InterPro" id="IPR052932">
    <property type="entry name" value="OprB_Porin"/>
</dbReference>
<feature type="signal peptide" evidence="2">
    <location>
        <begin position="1"/>
        <end position="27"/>
    </location>
</feature>
<dbReference type="GO" id="GO:0016020">
    <property type="term" value="C:membrane"/>
    <property type="evidence" value="ECO:0007669"/>
    <property type="project" value="InterPro"/>
</dbReference>
<evidence type="ECO:0000313" key="4">
    <source>
        <dbReference type="Proteomes" id="UP000055854"/>
    </source>
</evidence>
<reference evidence="3 4" key="1">
    <citation type="submission" date="2015-11" db="EMBL/GenBank/DDBJ databases">
        <title>Long Read and Single Molecule DNA Sequencing Simplifies Genome Assembly and TAL Effector Gene Analysis of Xanthomonas translucens.</title>
        <authorList>
            <person name="Peng Z."/>
            <person name="Hu Y."/>
            <person name="Xie J."/>
            <person name="Potnis N."/>
            <person name="Akhunova A."/>
            <person name="Jones J."/>
            <person name="Liu Z."/>
            <person name="White F."/>
            <person name="Liu S."/>
        </authorList>
    </citation>
    <scope>NUCLEOTIDE SEQUENCE [LARGE SCALE GENOMIC DNA]</scope>
    <source>
        <strain evidence="3 4">B1</strain>
    </source>
</reference>
<evidence type="ECO:0000256" key="1">
    <source>
        <dbReference type="ARBA" id="ARBA00008769"/>
    </source>
</evidence>
<dbReference type="RefSeq" id="WP_003473939.1">
    <property type="nucleotide sequence ID" value="NZ_JBHLYD010000181.1"/>
</dbReference>
<evidence type="ECO:0000313" key="3">
    <source>
        <dbReference type="EMBL" id="KWV12717.1"/>
    </source>
</evidence>
<comment type="similarity">
    <text evidence="1 2">Belongs to the OprB family.</text>
</comment>
<feature type="chain" id="PRO_5007229593" evidence="2">
    <location>
        <begin position="28"/>
        <end position="424"/>
    </location>
</feature>
<protein>
    <submittedName>
        <fullName evidence="3">Porin</fullName>
    </submittedName>
</protein>
<dbReference type="InterPro" id="IPR007049">
    <property type="entry name" value="Carb-sel_porin_OprB"/>
</dbReference>